<evidence type="ECO:0000259" key="12">
    <source>
        <dbReference type="PROSITE" id="PS50835"/>
    </source>
</evidence>
<evidence type="ECO:0000256" key="2">
    <source>
        <dbReference type="ARBA" id="ARBA00007810"/>
    </source>
</evidence>
<dbReference type="EMBL" id="JAAMOB010000009">
    <property type="protein sequence ID" value="KAF4109345.1"/>
    <property type="molecule type" value="Genomic_DNA"/>
</dbReference>
<dbReference type="PANTHER" id="PTHR23277:SF106">
    <property type="entry name" value="NECTIN-1 ISOFORM X1-RELATED"/>
    <property type="match status" value="1"/>
</dbReference>
<dbReference type="Pfam" id="PF13927">
    <property type="entry name" value="Ig_3"/>
    <property type="match status" value="1"/>
</dbReference>
<keyword evidence="9" id="KW-1015">Disulfide bond</keyword>
<dbReference type="InterPro" id="IPR013783">
    <property type="entry name" value="Ig-like_fold"/>
</dbReference>
<comment type="similarity">
    <text evidence="2">Belongs to the nectin family.</text>
</comment>
<dbReference type="InterPro" id="IPR036179">
    <property type="entry name" value="Ig-like_dom_sf"/>
</dbReference>
<evidence type="ECO:0000256" key="3">
    <source>
        <dbReference type="ARBA" id="ARBA00022692"/>
    </source>
</evidence>
<dbReference type="SUPFAM" id="SSF48726">
    <property type="entry name" value="Immunoglobulin"/>
    <property type="match status" value="3"/>
</dbReference>
<dbReference type="InterPro" id="IPR007110">
    <property type="entry name" value="Ig-like_dom"/>
</dbReference>
<evidence type="ECO:0000256" key="1">
    <source>
        <dbReference type="ARBA" id="ARBA00004167"/>
    </source>
</evidence>
<dbReference type="InterPro" id="IPR051427">
    <property type="entry name" value="Nectin/Nectin-like"/>
</dbReference>
<gene>
    <name evidence="13" type="ORF">G5714_010418</name>
</gene>
<feature type="transmembrane region" description="Helical" evidence="11">
    <location>
        <begin position="7"/>
        <end position="29"/>
    </location>
</feature>
<reference evidence="13 14" key="1">
    <citation type="submission" date="2020-04" db="EMBL/GenBank/DDBJ databases">
        <title>Chromosome-level genome assembly of a cyprinid fish Onychostoma macrolepis by integration of Nanopore Sequencing, Bionano and Hi-C technology.</title>
        <authorList>
            <person name="Wang D."/>
        </authorList>
    </citation>
    <scope>NUCLEOTIDE SEQUENCE [LARGE SCALE GENOMIC DNA]</scope>
    <source>
        <strain evidence="13">SWU-2019</strain>
        <tissue evidence="13">Muscle</tissue>
    </source>
</reference>
<organism evidence="13 14">
    <name type="scientific">Onychostoma macrolepis</name>
    <dbReference type="NCBI Taxonomy" id="369639"/>
    <lineage>
        <taxon>Eukaryota</taxon>
        <taxon>Metazoa</taxon>
        <taxon>Chordata</taxon>
        <taxon>Craniata</taxon>
        <taxon>Vertebrata</taxon>
        <taxon>Euteleostomi</taxon>
        <taxon>Actinopterygii</taxon>
        <taxon>Neopterygii</taxon>
        <taxon>Teleostei</taxon>
        <taxon>Ostariophysi</taxon>
        <taxon>Cypriniformes</taxon>
        <taxon>Cyprinidae</taxon>
        <taxon>Acrossocheilinae</taxon>
        <taxon>Onychostoma</taxon>
    </lineage>
</organism>
<dbReference type="GO" id="GO:0016020">
    <property type="term" value="C:membrane"/>
    <property type="evidence" value="ECO:0007669"/>
    <property type="project" value="UniProtKB-SubCell"/>
</dbReference>
<evidence type="ECO:0000256" key="11">
    <source>
        <dbReference type="SAM" id="Phobius"/>
    </source>
</evidence>
<feature type="domain" description="Ig-like" evidence="12">
    <location>
        <begin position="43"/>
        <end position="141"/>
    </location>
</feature>
<dbReference type="InterPro" id="IPR003599">
    <property type="entry name" value="Ig_sub"/>
</dbReference>
<dbReference type="AlphaFoldDB" id="A0A7J6CRW0"/>
<evidence type="ECO:0000256" key="7">
    <source>
        <dbReference type="ARBA" id="ARBA00022989"/>
    </source>
</evidence>
<evidence type="ECO:0000256" key="9">
    <source>
        <dbReference type="ARBA" id="ARBA00023157"/>
    </source>
</evidence>
<dbReference type="GO" id="GO:0005912">
    <property type="term" value="C:adherens junction"/>
    <property type="evidence" value="ECO:0007669"/>
    <property type="project" value="TreeGrafter"/>
</dbReference>
<evidence type="ECO:0000256" key="5">
    <source>
        <dbReference type="ARBA" id="ARBA00022737"/>
    </source>
</evidence>
<evidence type="ECO:0000313" key="13">
    <source>
        <dbReference type="EMBL" id="KAF4109345.1"/>
    </source>
</evidence>
<dbReference type="InterPro" id="IPR013106">
    <property type="entry name" value="Ig_V-set"/>
</dbReference>
<dbReference type="InterPro" id="IPR013162">
    <property type="entry name" value="CD80_C2-set"/>
</dbReference>
<keyword evidence="10" id="KW-0325">Glycoprotein</keyword>
<evidence type="ECO:0000256" key="8">
    <source>
        <dbReference type="ARBA" id="ARBA00023136"/>
    </source>
</evidence>
<proteinExistence type="inferred from homology"/>
<dbReference type="PROSITE" id="PS50835">
    <property type="entry name" value="IG_LIKE"/>
    <property type="match status" value="2"/>
</dbReference>
<dbReference type="Proteomes" id="UP000579812">
    <property type="component" value="Unassembled WGS sequence"/>
</dbReference>
<dbReference type="PANTHER" id="PTHR23277">
    <property type="entry name" value="NECTIN-RELATED"/>
    <property type="match status" value="1"/>
</dbReference>
<keyword evidence="3 11" id="KW-0812">Transmembrane</keyword>
<feature type="domain" description="Ig-like" evidence="12">
    <location>
        <begin position="240"/>
        <end position="324"/>
    </location>
</feature>
<evidence type="ECO:0000256" key="6">
    <source>
        <dbReference type="ARBA" id="ARBA00022889"/>
    </source>
</evidence>
<evidence type="ECO:0000256" key="10">
    <source>
        <dbReference type="ARBA" id="ARBA00023180"/>
    </source>
</evidence>
<comment type="subcellular location">
    <subcellularLocation>
        <location evidence="1">Membrane</location>
        <topology evidence="1">Single-pass membrane protein</topology>
    </subcellularLocation>
</comment>
<dbReference type="Pfam" id="PF07686">
    <property type="entry name" value="V-set"/>
    <property type="match status" value="1"/>
</dbReference>
<keyword evidence="8 11" id="KW-0472">Membrane</keyword>
<protein>
    <recommendedName>
        <fullName evidence="12">Ig-like domain-containing protein</fullName>
    </recommendedName>
</protein>
<dbReference type="GO" id="GO:0007156">
    <property type="term" value="P:homophilic cell adhesion via plasma membrane adhesion molecules"/>
    <property type="evidence" value="ECO:0007669"/>
    <property type="project" value="TreeGrafter"/>
</dbReference>
<accession>A0A7J6CRW0</accession>
<keyword evidence="4" id="KW-0732">Signal</keyword>
<keyword evidence="7 11" id="KW-1133">Transmembrane helix</keyword>
<keyword evidence="5" id="KW-0677">Repeat</keyword>
<keyword evidence="14" id="KW-1185">Reference proteome</keyword>
<dbReference type="Pfam" id="PF08205">
    <property type="entry name" value="C2-set_2"/>
    <property type="match status" value="1"/>
</dbReference>
<dbReference type="SMART" id="SM00409">
    <property type="entry name" value="IG"/>
    <property type="match status" value="2"/>
</dbReference>
<keyword evidence="6" id="KW-0130">Cell adhesion</keyword>
<dbReference type="Gene3D" id="2.60.40.10">
    <property type="entry name" value="Immunoglobulins"/>
    <property type="match status" value="3"/>
</dbReference>
<evidence type="ECO:0000256" key="4">
    <source>
        <dbReference type="ARBA" id="ARBA00022729"/>
    </source>
</evidence>
<sequence>MLHRPCWNIASVTLLFHLLLFFIICHIISGVKVIGHGTTAIYGENATLFCQLTETKDQLTRIIWKKRTREKPEEVFFFSIRAGGKTEHSNGLGDRVQFIGNFAEKNGSIQLLRMRPLDEGIYTCIFNLVSSGPFETNINATVFAHPVDNLKGEAPVAGYLEAMLASCFASNAWPAAEVMWRLGDLEKYMRTETNHSVNPNGTITVISYLLAVPLKHLNKKNVQCVVKHNTLGKELVLNYPISIHYPPESVVIIPDSPTNTKEFVCIVDSNPEPNNYTWTRENKSTPYYEGNRLPVPNLSSDLNGLYICNASNQYGGSLGSLYVSVHNESSTVCWGLLGFVICCAALASVVGAIFRFKPAWIPVSRHSDNEEAQDSGGL</sequence>
<feature type="transmembrane region" description="Helical" evidence="11">
    <location>
        <begin position="334"/>
        <end position="356"/>
    </location>
</feature>
<dbReference type="GO" id="GO:0007157">
    <property type="term" value="P:heterophilic cell-cell adhesion via plasma membrane cell adhesion molecules"/>
    <property type="evidence" value="ECO:0007669"/>
    <property type="project" value="TreeGrafter"/>
</dbReference>
<evidence type="ECO:0000313" key="14">
    <source>
        <dbReference type="Proteomes" id="UP000579812"/>
    </source>
</evidence>
<comment type="caution">
    <text evidence="13">The sequence shown here is derived from an EMBL/GenBank/DDBJ whole genome shotgun (WGS) entry which is preliminary data.</text>
</comment>
<dbReference type="SMART" id="SM00406">
    <property type="entry name" value="IGv"/>
    <property type="match status" value="1"/>
</dbReference>
<name>A0A7J6CRW0_9TELE</name>